<keyword evidence="2" id="KW-0808">Transferase</keyword>
<comment type="caution">
    <text evidence="2">The sequence shown here is derived from an EMBL/GenBank/DDBJ whole genome shotgun (WGS) entry which is preliminary data.</text>
</comment>
<organism evidence="2 3">
    <name type="scientific">Candidatus Thiomargarita nelsonii</name>
    <dbReference type="NCBI Taxonomy" id="1003181"/>
    <lineage>
        <taxon>Bacteria</taxon>
        <taxon>Pseudomonadati</taxon>
        <taxon>Pseudomonadota</taxon>
        <taxon>Gammaproteobacteria</taxon>
        <taxon>Thiotrichales</taxon>
        <taxon>Thiotrichaceae</taxon>
        <taxon>Thiomargarita</taxon>
    </lineage>
</organism>
<dbReference type="EMBL" id="LUTY01001212">
    <property type="protein sequence ID" value="OAD22039.1"/>
    <property type="molecule type" value="Genomic_DNA"/>
</dbReference>
<dbReference type="InterPro" id="IPR013216">
    <property type="entry name" value="Methyltransf_11"/>
</dbReference>
<dbReference type="PATRIC" id="fig|1003181.4.peg.2803"/>
<accession>A0A176S298</accession>
<dbReference type="SUPFAM" id="SSF53335">
    <property type="entry name" value="S-adenosyl-L-methionine-dependent methyltransferases"/>
    <property type="match status" value="1"/>
</dbReference>
<dbReference type="GO" id="GO:0032259">
    <property type="term" value="P:methylation"/>
    <property type="evidence" value="ECO:0007669"/>
    <property type="project" value="UniProtKB-KW"/>
</dbReference>
<gene>
    <name evidence="2" type="ORF">THIOM_002179</name>
</gene>
<protein>
    <submittedName>
        <fullName evidence="2">Methyltransferase type 11</fullName>
        <ecNumber evidence="2">2.1.1.-</ecNumber>
    </submittedName>
</protein>
<name>A0A176S298_9GAMM</name>
<proteinExistence type="predicted"/>
<dbReference type="InterPro" id="IPR029063">
    <property type="entry name" value="SAM-dependent_MTases_sf"/>
</dbReference>
<dbReference type="Gene3D" id="3.40.50.150">
    <property type="entry name" value="Vaccinia Virus protein VP39"/>
    <property type="match status" value="1"/>
</dbReference>
<dbReference type="EC" id="2.1.1.-" evidence="2"/>
<keyword evidence="2" id="KW-0489">Methyltransferase</keyword>
<dbReference type="GO" id="GO:0008168">
    <property type="term" value="F:methyltransferase activity"/>
    <property type="evidence" value="ECO:0007669"/>
    <property type="project" value="UniProtKB-KW"/>
</dbReference>
<dbReference type="CDD" id="cd02440">
    <property type="entry name" value="AdoMet_MTases"/>
    <property type="match status" value="1"/>
</dbReference>
<dbReference type="Pfam" id="PF08241">
    <property type="entry name" value="Methyltransf_11"/>
    <property type="match status" value="1"/>
</dbReference>
<dbReference type="Proteomes" id="UP000076962">
    <property type="component" value="Unassembled WGS sequence"/>
</dbReference>
<evidence type="ECO:0000313" key="3">
    <source>
        <dbReference type="Proteomes" id="UP000076962"/>
    </source>
</evidence>
<feature type="domain" description="Methyltransferase type 11" evidence="1">
    <location>
        <begin position="40"/>
        <end position="138"/>
    </location>
</feature>
<sequence>MDNKNIYQTHEFDSWAYRGGLIKAEDFLIQKYLKKNKKTLEAGTAGGRILFGMLEMGFSDLHGFDFVPEFIEQARKRDKTDQIKFSVEDATALTYRNNEFAQLIYLQQIISAVGNLANARRAVKEAYRILEKDGVVLFSFCNFKERQKHFLYSMLVKYLSILRKIKQSPYSVQHLPWFKLGGRPNLGVFLDKKPYNYWFIPREAYDLLINAGFDVIGVASQKQINESRVLSKIESFEKEEHSGMLYFVCRK</sequence>
<dbReference type="AlphaFoldDB" id="A0A176S298"/>
<keyword evidence="3" id="KW-1185">Reference proteome</keyword>
<reference evidence="2 3" key="1">
    <citation type="submission" date="2016-05" db="EMBL/GenBank/DDBJ databases">
        <title>Single-cell genome of chain-forming Candidatus Thiomargarita nelsonii and comparison to other large sulfur-oxidizing bacteria.</title>
        <authorList>
            <person name="Winkel M."/>
            <person name="Salman V."/>
            <person name="Woyke T."/>
            <person name="Schulz-Vogt H."/>
            <person name="Richter M."/>
            <person name="Flood B."/>
            <person name="Bailey J."/>
            <person name="Amann R."/>
            <person name="Mussmann M."/>
        </authorList>
    </citation>
    <scope>NUCLEOTIDE SEQUENCE [LARGE SCALE GENOMIC DNA]</scope>
    <source>
        <strain evidence="2 3">THI036</strain>
    </source>
</reference>
<evidence type="ECO:0000259" key="1">
    <source>
        <dbReference type="Pfam" id="PF08241"/>
    </source>
</evidence>
<evidence type="ECO:0000313" key="2">
    <source>
        <dbReference type="EMBL" id="OAD22039.1"/>
    </source>
</evidence>